<dbReference type="Gene3D" id="3.40.1810.10">
    <property type="entry name" value="Transcription factor, MADS-box"/>
    <property type="match status" value="1"/>
</dbReference>
<dbReference type="InterPro" id="IPR050142">
    <property type="entry name" value="MADS-box/MEF2_TF"/>
</dbReference>
<dbReference type="Proteomes" id="UP000012960">
    <property type="component" value="Unplaced"/>
</dbReference>
<evidence type="ECO:0000313" key="7">
    <source>
        <dbReference type="EnsemblPlants" id="Ma08_p28790.1"/>
    </source>
</evidence>
<organism evidence="7 8">
    <name type="scientific">Musa acuminata subsp. malaccensis</name>
    <name type="common">Wild banana</name>
    <name type="synonym">Musa malaccensis</name>
    <dbReference type="NCBI Taxonomy" id="214687"/>
    <lineage>
        <taxon>Eukaryota</taxon>
        <taxon>Viridiplantae</taxon>
        <taxon>Streptophyta</taxon>
        <taxon>Embryophyta</taxon>
        <taxon>Tracheophyta</taxon>
        <taxon>Spermatophyta</taxon>
        <taxon>Magnoliopsida</taxon>
        <taxon>Liliopsida</taxon>
        <taxon>Zingiberales</taxon>
        <taxon>Musaceae</taxon>
        <taxon>Musa</taxon>
    </lineage>
</organism>
<keyword evidence="2" id="KW-0805">Transcription regulation</keyword>
<protein>
    <recommendedName>
        <fullName evidence="6">MADS-box domain-containing protein</fullName>
    </recommendedName>
</protein>
<evidence type="ECO:0000259" key="6">
    <source>
        <dbReference type="PROSITE" id="PS50066"/>
    </source>
</evidence>
<reference evidence="7" key="1">
    <citation type="submission" date="2021-05" db="UniProtKB">
        <authorList>
            <consortium name="EnsemblPlants"/>
        </authorList>
    </citation>
    <scope>IDENTIFICATION</scope>
    <source>
        <strain evidence="7">subsp. malaccensis</strain>
    </source>
</reference>
<evidence type="ECO:0000256" key="1">
    <source>
        <dbReference type="ARBA" id="ARBA00004123"/>
    </source>
</evidence>
<keyword evidence="3" id="KW-0238">DNA-binding</keyword>
<dbReference type="SMART" id="SM00432">
    <property type="entry name" value="MADS"/>
    <property type="match status" value="1"/>
</dbReference>
<feature type="domain" description="MADS-box" evidence="6">
    <location>
        <begin position="58"/>
        <end position="118"/>
    </location>
</feature>
<evidence type="ECO:0000256" key="4">
    <source>
        <dbReference type="ARBA" id="ARBA00023163"/>
    </source>
</evidence>
<dbReference type="OrthoDB" id="1933443at2759"/>
<keyword evidence="5" id="KW-0539">Nucleus</keyword>
<evidence type="ECO:0000313" key="8">
    <source>
        <dbReference type="Proteomes" id="UP000012960"/>
    </source>
</evidence>
<keyword evidence="8" id="KW-1185">Reference proteome</keyword>
<sequence>MREGSAFVCLWLRWRPEFSPFSSPSPYKFAFPLPLPLRLALRILWLGPLRVGGGSAAMGRRRVELRRIEDNTSRQVCFSKRRNGILKKAKELAVLCDVEVALILFSAKGKLYHFASPYSIDKIIGRYRHFVDSEREVNEHHSAQGRLKDFSYPRVDCQILEIVQWCLDETNISKLSVNDLSQLESVLEGTLAQTTSRKEMTLLEERRFFNLGAEFGDERNSREG</sequence>
<accession>A0A804KBW8</accession>
<dbReference type="GO" id="GO:0046983">
    <property type="term" value="F:protein dimerization activity"/>
    <property type="evidence" value="ECO:0007669"/>
    <property type="project" value="InterPro"/>
</dbReference>
<name>A0A804KBW8_MUSAM</name>
<keyword evidence="4" id="KW-0804">Transcription</keyword>
<dbReference type="GO" id="GO:0045944">
    <property type="term" value="P:positive regulation of transcription by RNA polymerase II"/>
    <property type="evidence" value="ECO:0007669"/>
    <property type="project" value="InterPro"/>
</dbReference>
<dbReference type="Gramene" id="Ma08_t28790.1">
    <property type="protein sequence ID" value="Ma08_p28790.1"/>
    <property type="gene ID" value="Ma08_g28790"/>
</dbReference>
<dbReference type="Pfam" id="PF00319">
    <property type="entry name" value="SRF-TF"/>
    <property type="match status" value="1"/>
</dbReference>
<dbReference type="PANTHER" id="PTHR48019">
    <property type="entry name" value="SERUM RESPONSE FACTOR HOMOLOG"/>
    <property type="match status" value="1"/>
</dbReference>
<dbReference type="CDD" id="cd00265">
    <property type="entry name" value="MADS_MEF2_like"/>
    <property type="match status" value="1"/>
</dbReference>
<dbReference type="EnsemblPlants" id="Ma08_t28790.1">
    <property type="protein sequence ID" value="Ma08_p28790.1"/>
    <property type="gene ID" value="Ma08_g28790"/>
</dbReference>
<dbReference type="InterPro" id="IPR002100">
    <property type="entry name" value="TF_MADSbox"/>
</dbReference>
<comment type="subcellular location">
    <subcellularLocation>
        <location evidence="1">Nucleus</location>
    </subcellularLocation>
</comment>
<dbReference type="GO" id="GO:0006357">
    <property type="term" value="P:regulation of transcription by RNA polymerase II"/>
    <property type="evidence" value="ECO:0000318"/>
    <property type="project" value="GO_Central"/>
</dbReference>
<dbReference type="OMA" id="ISDINCP"/>
<dbReference type="GO" id="GO:0005634">
    <property type="term" value="C:nucleus"/>
    <property type="evidence" value="ECO:0007669"/>
    <property type="project" value="UniProtKB-SubCell"/>
</dbReference>
<evidence type="ECO:0000256" key="2">
    <source>
        <dbReference type="ARBA" id="ARBA00023015"/>
    </source>
</evidence>
<dbReference type="GO" id="GO:0000981">
    <property type="term" value="F:DNA-binding transcription factor activity, RNA polymerase II-specific"/>
    <property type="evidence" value="ECO:0000318"/>
    <property type="project" value="GO_Central"/>
</dbReference>
<evidence type="ECO:0000256" key="3">
    <source>
        <dbReference type="ARBA" id="ARBA00023125"/>
    </source>
</evidence>
<dbReference type="GeneID" id="103996047"/>
<dbReference type="InParanoid" id="A0A804KBW8"/>
<dbReference type="PROSITE" id="PS50066">
    <property type="entry name" value="MADS_BOX_2"/>
    <property type="match status" value="1"/>
</dbReference>
<evidence type="ECO:0000256" key="5">
    <source>
        <dbReference type="ARBA" id="ARBA00023242"/>
    </source>
</evidence>
<dbReference type="AlphaFoldDB" id="A0A804KBW8"/>
<dbReference type="GO" id="GO:0000978">
    <property type="term" value="F:RNA polymerase II cis-regulatory region sequence-specific DNA binding"/>
    <property type="evidence" value="ECO:0000318"/>
    <property type="project" value="GO_Central"/>
</dbReference>
<dbReference type="InterPro" id="IPR033896">
    <property type="entry name" value="MEF2-like_N"/>
</dbReference>
<dbReference type="SUPFAM" id="SSF55455">
    <property type="entry name" value="SRF-like"/>
    <property type="match status" value="1"/>
</dbReference>
<dbReference type="InterPro" id="IPR036879">
    <property type="entry name" value="TF_MADSbox_sf"/>
</dbReference>
<proteinExistence type="predicted"/>
<dbReference type="PRINTS" id="PR00404">
    <property type="entry name" value="MADSDOMAIN"/>
</dbReference>